<evidence type="ECO:0000313" key="2">
    <source>
        <dbReference type="EMBL" id="KAG6453875.1"/>
    </source>
</evidence>
<keyword evidence="3" id="KW-1185">Reference proteome</keyword>
<reference evidence="2" key="2">
    <citation type="submission" date="2020-12" db="EMBL/GenBank/DDBJ databases">
        <authorList>
            <person name="Kanost M."/>
        </authorList>
    </citation>
    <scope>NUCLEOTIDE SEQUENCE</scope>
</reference>
<comment type="caution">
    <text evidence="2">The sequence shown here is derived from an EMBL/GenBank/DDBJ whole genome shotgun (WGS) entry which is preliminary data.</text>
</comment>
<evidence type="ECO:0008006" key="4">
    <source>
        <dbReference type="Google" id="ProtNLM"/>
    </source>
</evidence>
<feature type="compositionally biased region" description="Basic and acidic residues" evidence="1">
    <location>
        <begin position="10"/>
        <end position="19"/>
    </location>
</feature>
<accession>A0A922CNV7</accession>
<name>A0A922CNV7_MANSE</name>
<proteinExistence type="predicted"/>
<sequence length="247" mass="29349">MDRSRRRHHDASNEHIREHHNIRRSRQGRSRSRRDRNNVEHRRRYKRYSEYRSRSSDSSNSKRRVRSKRSKVTKPTRSDDHHTKRTPTRDRVAMRPPLPSINATCQNADCSLTVDRSLQVPNINFWAHNNFPVSFSVVPEFDPSDNSQTMESWINKVNECAQIYSWNDRQVCHYALPKLTGLAKRWYQGLPSVLFSWAMWIEKLKLAFPSNENYGDLLSSMLKIRCRFGQPLERITHYSLIVHFISL</sequence>
<gene>
    <name evidence="2" type="ORF">O3G_MSEX008381</name>
</gene>
<evidence type="ECO:0000313" key="3">
    <source>
        <dbReference type="Proteomes" id="UP000791440"/>
    </source>
</evidence>
<feature type="region of interest" description="Disordered" evidence="1">
    <location>
        <begin position="1"/>
        <end position="100"/>
    </location>
</feature>
<evidence type="ECO:0000256" key="1">
    <source>
        <dbReference type="SAM" id="MobiDB-lite"/>
    </source>
</evidence>
<organism evidence="2 3">
    <name type="scientific">Manduca sexta</name>
    <name type="common">Tobacco hawkmoth</name>
    <name type="synonym">Tobacco hornworm</name>
    <dbReference type="NCBI Taxonomy" id="7130"/>
    <lineage>
        <taxon>Eukaryota</taxon>
        <taxon>Metazoa</taxon>
        <taxon>Ecdysozoa</taxon>
        <taxon>Arthropoda</taxon>
        <taxon>Hexapoda</taxon>
        <taxon>Insecta</taxon>
        <taxon>Pterygota</taxon>
        <taxon>Neoptera</taxon>
        <taxon>Endopterygota</taxon>
        <taxon>Lepidoptera</taxon>
        <taxon>Glossata</taxon>
        <taxon>Ditrysia</taxon>
        <taxon>Bombycoidea</taxon>
        <taxon>Sphingidae</taxon>
        <taxon>Sphinginae</taxon>
        <taxon>Sphingini</taxon>
        <taxon>Manduca</taxon>
    </lineage>
</organism>
<dbReference type="EMBL" id="JH668452">
    <property type="protein sequence ID" value="KAG6453875.1"/>
    <property type="molecule type" value="Genomic_DNA"/>
</dbReference>
<feature type="compositionally biased region" description="Basic residues" evidence="1">
    <location>
        <begin position="20"/>
        <end position="34"/>
    </location>
</feature>
<reference evidence="2" key="1">
    <citation type="journal article" date="2016" name="Insect Biochem. Mol. Biol.">
        <title>Multifaceted biological insights from a draft genome sequence of the tobacco hornworm moth, Manduca sexta.</title>
        <authorList>
            <person name="Kanost M.R."/>
            <person name="Arrese E.L."/>
            <person name="Cao X."/>
            <person name="Chen Y.R."/>
            <person name="Chellapilla S."/>
            <person name="Goldsmith M.R."/>
            <person name="Grosse-Wilde E."/>
            <person name="Heckel D.G."/>
            <person name="Herndon N."/>
            <person name="Jiang H."/>
            <person name="Papanicolaou A."/>
            <person name="Qu J."/>
            <person name="Soulages J.L."/>
            <person name="Vogel H."/>
            <person name="Walters J."/>
            <person name="Waterhouse R.M."/>
            <person name="Ahn S.J."/>
            <person name="Almeida F.C."/>
            <person name="An C."/>
            <person name="Aqrawi P."/>
            <person name="Bretschneider A."/>
            <person name="Bryant W.B."/>
            <person name="Bucks S."/>
            <person name="Chao H."/>
            <person name="Chevignon G."/>
            <person name="Christen J.M."/>
            <person name="Clarke D.F."/>
            <person name="Dittmer N.T."/>
            <person name="Ferguson L.C.F."/>
            <person name="Garavelou S."/>
            <person name="Gordon K.H.J."/>
            <person name="Gunaratna R.T."/>
            <person name="Han Y."/>
            <person name="Hauser F."/>
            <person name="He Y."/>
            <person name="Heidel-Fischer H."/>
            <person name="Hirsh A."/>
            <person name="Hu Y."/>
            <person name="Jiang H."/>
            <person name="Kalra D."/>
            <person name="Klinner C."/>
            <person name="Konig C."/>
            <person name="Kovar C."/>
            <person name="Kroll A.R."/>
            <person name="Kuwar S.S."/>
            <person name="Lee S.L."/>
            <person name="Lehman R."/>
            <person name="Li K."/>
            <person name="Li Z."/>
            <person name="Liang H."/>
            <person name="Lovelace S."/>
            <person name="Lu Z."/>
            <person name="Mansfield J.H."/>
            <person name="McCulloch K.J."/>
            <person name="Mathew T."/>
            <person name="Morton B."/>
            <person name="Muzny D.M."/>
            <person name="Neunemann D."/>
            <person name="Ongeri F."/>
            <person name="Pauchet Y."/>
            <person name="Pu L.L."/>
            <person name="Pyrousis I."/>
            <person name="Rao X.J."/>
            <person name="Redding A."/>
            <person name="Roesel C."/>
            <person name="Sanchez-Gracia A."/>
            <person name="Schaack S."/>
            <person name="Shukla A."/>
            <person name="Tetreau G."/>
            <person name="Wang Y."/>
            <person name="Xiong G.H."/>
            <person name="Traut W."/>
            <person name="Walsh T.K."/>
            <person name="Worley K.C."/>
            <person name="Wu D."/>
            <person name="Wu W."/>
            <person name="Wu Y.Q."/>
            <person name="Zhang X."/>
            <person name="Zou Z."/>
            <person name="Zucker H."/>
            <person name="Briscoe A.D."/>
            <person name="Burmester T."/>
            <person name="Clem R.J."/>
            <person name="Feyereisen R."/>
            <person name="Grimmelikhuijzen C.J.P."/>
            <person name="Hamodrakas S.J."/>
            <person name="Hansson B.S."/>
            <person name="Huguet E."/>
            <person name="Jermiin L.S."/>
            <person name="Lan Q."/>
            <person name="Lehman H.K."/>
            <person name="Lorenzen M."/>
            <person name="Merzendorfer H."/>
            <person name="Michalopoulos I."/>
            <person name="Morton D.B."/>
            <person name="Muthukrishnan S."/>
            <person name="Oakeshott J.G."/>
            <person name="Palmer W."/>
            <person name="Park Y."/>
            <person name="Passarelli A.L."/>
            <person name="Rozas J."/>
            <person name="Schwartz L.M."/>
            <person name="Smith W."/>
            <person name="Southgate A."/>
            <person name="Vilcinskas A."/>
            <person name="Vogt R."/>
            <person name="Wang P."/>
            <person name="Werren J."/>
            <person name="Yu X.Q."/>
            <person name="Zhou J.J."/>
            <person name="Brown S.J."/>
            <person name="Scherer S.E."/>
            <person name="Richards S."/>
            <person name="Blissard G.W."/>
        </authorList>
    </citation>
    <scope>NUCLEOTIDE SEQUENCE</scope>
</reference>
<dbReference type="AlphaFoldDB" id="A0A922CNV7"/>
<feature type="compositionally biased region" description="Basic residues" evidence="1">
    <location>
        <begin position="61"/>
        <end position="74"/>
    </location>
</feature>
<dbReference type="Proteomes" id="UP000791440">
    <property type="component" value="Unassembled WGS sequence"/>
</dbReference>
<protein>
    <recommendedName>
        <fullName evidence="4">Retrotransposon gag domain-containing protein</fullName>
    </recommendedName>
</protein>
<feature type="compositionally biased region" description="Basic and acidic residues" evidence="1">
    <location>
        <begin position="76"/>
        <end position="93"/>
    </location>
</feature>